<dbReference type="RefSeq" id="WP_022062382.1">
    <property type="nucleotide sequence ID" value="NZ_CATVWL010000022.1"/>
</dbReference>
<protein>
    <submittedName>
        <fullName evidence="3">Plasmid pRiA4b ORF-3 family protein</fullName>
    </submittedName>
</protein>
<organism evidence="3 6">
    <name type="scientific">Alistipes shahii</name>
    <dbReference type="NCBI Taxonomy" id="328814"/>
    <lineage>
        <taxon>Bacteria</taxon>
        <taxon>Pseudomonadati</taxon>
        <taxon>Bacteroidota</taxon>
        <taxon>Bacteroidia</taxon>
        <taxon>Bacteroidales</taxon>
        <taxon>Rikenellaceae</taxon>
        <taxon>Alistipes</taxon>
    </lineage>
</organism>
<dbReference type="InterPro" id="IPR012912">
    <property type="entry name" value="Plasmid_pRiA4b_Orf3-like"/>
</dbReference>
<accession>A0A5B3GAL9</accession>
<evidence type="ECO:0000313" key="5">
    <source>
        <dbReference type="Proteomes" id="UP000322658"/>
    </source>
</evidence>
<dbReference type="EMBL" id="VVXJ01000054">
    <property type="protein sequence ID" value="KAA2372391.1"/>
    <property type="molecule type" value="Genomic_DNA"/>
</dbReference>
<name>A0A5B3GAL9_9BACT</name>
<dbReference type="Proteomes" id="UP000323567">
    <property type="component" value="Unassembled WGS sequence"/>
</dbReference>
<evidence type="ECO:0000313" key="6">
    <source>
        <dbReference type="Proteomes" id="UP000323567"/>
    </source>
</evidence>
<feature type="domain" description="Plasmid pRiA4b Orf3-like" evidence="2">
    <location>
        <begin position="10"/>
        <end position="133"/>
    </location>
</feature>
<reference evidence="5 6" key="1">
    <citation type="journal article" date="2019" name="Nat. Med.">
        <title>A library of human gut bacterial isolates paired with longitudinal multiomics data enables mechanistic microbiome research.</title>
        <authorList>
            <person name="Poyet M."/>
            <person name="Groussin M."/>
            <person name="Gibbons S.M."/>
            <person name="Avila-Pacheco J."/>
            <person name="Jiang X."/>
            <person name="Kearney S.M."/>
            <person name="Perrotta A.R."/>
            <person name="Berdy B."/>
            <person name="Zhao S."/>
            <person name="Lieberman T.D."/>
            <person name="Swanson P.K."/>
            <person name="Smith M."/>
            <person name="Roesemann S."/>
            <person name="Alexander J.E."/>
            <person name="Rich S.A."/>
            <person name="Livny J."/>
            <person name="Vlamakis H."/>
            <person name="Clish C."/>
            <person name="Bullock K."/>
            <person name="Deik A."/>
            <person name="Scott J."/>
            <person name="Pierce K.A."/>
            <person name="Xavier R.J."/>
            <person name="Alm E.J."/>
        </authorList>
    </citation>
    <scope>NUCLEOTIDE SEQUENCE [LARGE SCALE GENOMIC DNA]</scope>
    <source>
        <strain evidence="4 5">BIOML-A1</strain>
        <strain evidence="3 6">BIOML-A2</strain>
    </source>
</reference>
<dbReference type="EMBL" id="VVXK01000007">
    <property type="protein sequence ID" value="KAA2370645.1"/>
    <property type="molecule type" value="Genomic_DNA"/>
</dbReference>
<sequence>MSMVFRFRMLSDENDNFVRDYEAMYDMTLLDFHDFILQSLEYEPCMASFFTADDRWEKQREFTSVEMDDGSGDAPAAMESVTLGQVIHNRRDRLIYLFDMFGDRAYFLELTGTFEAEKGASYPREIYAQAAAPDQYDPSKTRAEDDDGSIFGEVMSEFSDFEGDDNYDDEY</sequence>
<gene>
    <name evidence="4" type="ORF">F2Y07_14045</name>
    <name evidence="3" type="ORF">F2Y13_06675</name>
</gene>
<feature type="region of interest" description="Disordered" evidence="1">
    <location>
        <begin position="130"/>
        <end position="149"/>
    </location>
</feature>
<evidence type="ECO:0000313" key="3">
    <source>
        <dbReference type="EMBL" id="KAA2370645.1"/>
    </source>
</evidence>
<proteinExistence type="predicted"/>
<dbReference type="AlphaFoldDB" id="A0A5B3GAL9"/>
<evidence type="ECO:0000256" key="1">
    <source>
        <dbReference type="SAM" id="MobiDB-lite"/>
    </source>
</evidence>
<dbReference type="Gene3D" id="3.10.290.30">
    <property type="entry name" value="MM3350-like"/>
    <property type="match status" value="1"/>
</dbReference>
<dbReference type="SUPFAM" id="SSF159941">
    <property type="entry name" value="MM3350-like"/>
    <property type="match status" value="1"/>
</dbReference>
<evidence type="ECO:0000313" key="4">
    <source>
        <dbReference type="EMBL" id="KAA2372391.1"/>
    </source>
</evidence>
<dbReference type="Proteomes" id="UP000322658">
    <property type="component" value="Unassembled WGS sequence"/>
</dbReference>
<dbReference type="Pfam" id="PF07929">
    <property type="entry name" value="PRiA4_ORF3"/>
    <property type="match status" value="1"/>
</dbReference>
<dbReference type="InterPro" id="IPR024047">
    <property type="entry name" value="MM3350-like_sf"/>
</dbReference>
<comment type="caution">
    <text evidence="3">The sequence shown here is derived from an EMBL/GenBank/DDBJ whole genome shotgun (WGS) entry which is preliminary data.</text>
</comment>
<evidence type="ECO:0000259" key="2">
    <source>
        <dbReference type="Pfam" id="PF07929"/>
    </source>
</evidence>